<dbReference type="InterPro" id="IPR003812">
    <property type="entry name" value="Fido"/>
</dbReference>
<evidence type="ECO:0000259" key="8">
    <source>
        <dbReference type="PROSITE" id="PS51459"/>
    </source>
</evidence>
<dbReference type="SUPFAM" id="SSF140931">
    <property type="entry name" value="Fic-like"/>
    <property type="match status" value="1"/>
</dbReference>
<evidence type="ECO:0000313" key="9">
    <source>
        <dbReference type="EMBL" id="AIA34350.1"/>
    </source>
</evidence>
<dbReference type="PANTHER" id="PTHR39560">
    <property type="entry name" value="PROTEIN ADENYLYLTRANSFERASE FIC-RELATED"/>
    <property type="match status" value="1"/>
</dbReference>
<gene>
    <name evidence="9" type="ORF">K668_03900</name>
</gene>
<dbReference type="PATRIC" id="fig|1316930.3.peg.796"/>
<dbReference type="Pfam" id="PF02661">
    <property type="entry name" value="Fic"/>
    <property type="match status" value="1"/>
</dbReference>
<sequence>MNDNFVEDELELLRSRKRCAELWDQKVIDAFEIGTFKSLQQIHYYIFQDIFPFAGKMREINISKGNFMFAPFIFLKQTLQNIDSMPDETFEQIVEKYVEMNIAHPFREGNGRATRIWLDHMLKNRLGLTVNWANLDKYYYLSAMERSVVNPAEITALLKKNLTDKIYDRETFMKGIQKSYEYEGYYLKEV</sequence>
<evidence type="ECO:0000256" key="1">
    <source>
        <dbReference type="ARBA" id="ARBA00022679"/>
    </source>
</evidence>
<dbReference type="Proteomes" id="UP000027182">
    <property type="component" value="Chromosome"/>
</dbReference>
<evidence type="ECO:0000256" key="6">
    <source>
        <dbReference type="ARBA" id="ARBA00047939"/>
    </source>
</evidence>
<comment type="catalytic activity">
    <reaction evidence="6">
        <text>L-threonyl-[protein] + ATP = 3-O-(5'-adenylyl)-L-threonyl-[protein] + diphosphate</text>
        <dbReference type="Rhea" id="RHEA:54292"/>
        <dbReference type="Rhea" id="RHEA-COMP:11060"/>
        <dbReference type="Rhea" id="RHEA-COMP:13847"/>
        <dbReference type="ChEBI" id="CHEBI:30013"/>
        <dbReference type="ChEBI" id="CHEBI:30616"/>
        <dbReference type="ChEBI" id="CHEBI:33019"/>
        <dbReference type="ChEBI" id="CHEBI:138113"/>
        <dbReference type="EC" id="2.7.7.108"/>
    </reaction>
</comment>
<protein>
    <recommendedName>
        <fullName evidence="5">protein adenylyltransferase</fullName>
        <ecNumber evidence="5">2.7.7.108</ecNumber>
    </recommendedName>
</protein>
<evidence type="ECO:0000256" key="3">
    <source>
        <dbReference type="ARBA" id="ARBA00022741"/>
    </source>
</evidence>
<name>A0A059Y4S3_MYCBV</name>
<evidence type="ECO:0000256" key="4">
    <source>
        <dbReference type="ARBA" id="ARBA00022840"/>
    </source>
</evidence>
<dbReference type="Gene3D" id="1.10.3290.10">
    <property type="entry name" value="Fido-like domain"/>
    <property type="match status" value="1"/>
</dbReference>
<dbReference type="RefSeq" id="WP_013955080.1">
    <property type="nucleotide sequence ID" value="NZ_CP005933.1"/>
</dbReference>
<dbReference type="InterPro" id="IPR036597">
    <property type="entry name" value="Fido-like_dom_sf"/>
</dbReference>
<comment type="catalytic activity">
    <reaction evidence="7">
        <text>L-tyrosyl-[protein] + ATP = O-(5'-adenylyl)-L-tyrosyl-[protein] + diphosphate</text>
        <dbReference type="Rhea" id="RHEA:54288"/>
        <dbReference type="Rhea" id="RHEA-COMP:10136"/>
        <dbReference type="Rhea" id="RHEA-COMP:13846"/>
        <dbReference type="ChEBI" id="CHEBI:30616"/>
        <dbReference type="ChEBI" id="CHEBI:33019"/>
        <dbReference type="ChEBI" id="CHEBI:46858"/>
        <dbReference type="ChEBI" id="CHEBI:83624"/>
        <dbReference type="EC" id="2.7.7.108"/>
    </reaction>
</comment>
<dbReference type="NCBIfam" id="NF046029">
    <property type="entry name" value="ProtAdlyltaseNmFic"/>
    <property type="match status" value="1"/>
</dbReference>
<keyword evidence="2" id="KW-0548">Nucleotidyltransferase</keyword>
<evidence type="ECO:0000256" key="7">
    <source>
        <dbReference type="ARBA" id="ARBA00048696"/>
    </source>
</evidence>
<dbReference type="PANTHER" id="PTHR39560:SF1">
    <property type="entry name" value="PROTEIN ADENYLYLTRANSFERASE FIC-RELATED"/>
    <property type="match status" value="1"/>
</dbReference>
<dbReference type="GO" id="GO:0005524">
    <property type="term" value="F:ATP binding"/>
    <property type="evidence" value="ECO:0007669"/>
    <property type="project" value="UniProtKB-KW"/>
</dbReference>
<feature type="domain" description="Fido" evidence="8">
    <location>
        <begin position="34"/>
        <end position="160"/>
    </location>
</feature>
<dbReference type="KEGG" id="mbq:K668_03900"/>
<keyword evidence="3" id="KW-0547">Nucleotide-binding</keyword>
<dbReference type="GO" id="GO:0051302">
    <property type="term" value="P:regulation of cell division"/>
    <property type="evidence" value="ECO:0007669"/>
    <property type="project" value="TreeGrafter"/>
</dbReference>
<reference evidence="9 10" key="1">
    <citation type="submission" date="2013-04" db="EMBL/GenBank/DDBJ databases">
        <authorList>
            <person name="Lin L."/>
            <person name="Zeng Z."/>
            <person name="Xie J."/>
            <person name="Luo L."/>
            <person name="Yang Z."/>
            <person name="Liang W."/>
            <person name="Lin H."/>
            <person name="Dong C."/>
            <person name="Sun Y."/>
        </authorList>
    </citation>
    <scope>NUCLEOTIDE SEQUENCE [LARGE SCALE GENOMIC DNA]</scope>
    <source>
        <strain evidence="9 10">CQ-W70</strain>
    </source>
</reference>
<keyword evidence="4" id="KW-0067">ATP-binding</keyword>
<dbReference type="HOGENOM" id="CLU_080158_4_0_14"/>
<organism evidence="9 10">
    <name type="scientific">Mycoplasmopsis bovis CQ-W70</name>
    <dbReference type="NCBI Taxonomy" id="1316930"/>
    <lineage>
        <taxon>Bacteria</taxon>
        <taxon>Bacillati</taxon>
        <taxon>Mycoplasmatota</taxon>
        <taxon>Mycoplasmoidales</taxon>
        <taxon>Metamycoplasmataceae</taxon>
        <taxon>Mycoplasmopsis</taxon>
    </lineage>
</organism>
<evidence type="ECO:0000256" key="5">
    <source>
        <dbReference type="ARBA" id="ARBA00034531"/>
    </source>
</evidence>
<dbReference type="AlphaFoldDB" id="A0A059Y4S3"/>
<dbReference type="PROSITE" id="PS51459">
    <property type="entry name" value="FIDO"/>
    <property type="match status" value="1"/>
</dbReference>
<accession>A0A059Y4S3</accession>
<evidence type="ECO:0000313" key="10">
    <source>
        <dbReference type="Proteomes" id="UP000027182"/>
    </source>
</evidence>
<dbReference type="GO" id="GO:0070733">
    <property type="term" value="F:AMPylase activity"/>
    <property type="evidence" value="ECO:0007669"/>
    <property type="project" value="UniProtKB-EC"/>
</dbReference>
<proteinExistence type="predicted"/>
<evidence type="ECO:0000256" key="2">
    <source>
        <dbReference type="ARBA" id="ARBA00022695"/>
    </source>
</evidence>
<keyword evidence="1" id="KW-0808">Transferase</keyword>
<dbReference type="EMBL" id="CP005933">
    <property type="protein sequence ID" value="AIA34350.1"/>
    <property type="molecule type" value="Genomic_DNA"/>
</dbReference>
<dbReference type="EC" id="2.7.7.108" evidence="5"/>